<feature type="transmembrane region" description="Helical" evidence="5">
    <location>
        <begin position="170"/>
        <end position="192"/>
    </location>
</feature>
<organism evidence="8">
    <name type="scientific">Thelazia callipaeda</name>
    <name type="common">Oriental eyeworm</name>
    <name type="synonym">Parasitic nematode</name>
    <dbReference type="NCBI Taxonomy" id="103827"/>
    <lineage>
        <taxon>Eukaryota</taxon>
        <taxon>Metazoa</taxon>
        <taxon>Ecdysozoa</taxon>
        <taxon>Nematoda</taxon>
        <taxon>Chromadorea</taxon>
        <taxon>Rhabditida</taxon>
        <taxon>Spirurina</taxon>
        <taxon>Spiruromorpha</taxon>
        <taxon>Thelazioidea</taxon>
        <taxon>Thelaziidae</taxon>
        <taxon>Thelazia</taxon>
    </lineage>
</organism>
<dbReference type="InterPro" id="IPR011701">
    <property type="entry name" value="MFS"/>
</dbReference>
<evidence type="ECO:0000256" key="5">
    <source>
        <dbReference type="SAM" id="Phobius"/>
    </source>
</evidence>
<accession>A0A0N5CPF5</accession>
<keyword evidence="3 5" id="KW-1133">Transmembrane helix</keyword>
<protein>
    <submittedName>
        <fullName evidence="8">MFS domain-containing protein</fullName>
    </submittedName>
</protein>
<feature type="transmembrane region" description="Helical" evidence="5">
    <location>
        <begin position="42"/>
        <end position="64"/>
    </location>
</feature>
<dbReference type="PANTHER" id="PTHR23510:SF25">
    <property type="entry name" value="MFS DOMAIN-CONTAINING PROTEIN"/>
    <property type="match status" value="1"/>
</dbReference>
<dbReference type="Gene3D" id="1.20.1250.20">
    <property type="entry name" value="MFS general substrate transporter like domains"/>
    <property type="match status" value="1"/>
</dbReference>
<sequence>MAQPILIHIGDNNDIKIDEDDFRVINKHEQSDSETDWPSVRLISAIIFFGMIQMSVIGMSEWPYMKEIDPFATSTFFGLVISVSSLGHAICAPLMGYWSSAINRTKPPLVAGRLIALFGCLLYLCLEFFSSGRRYIMLFCYTIFGISMSSVSVMRGYVARISTLKDRAMAVSLFGLAIMLAIAVGPVFQLLFTSLKYPGLNLAANKLLLNIYTGPIYVATCSNIISLILIVCFFKDRDCILHEKSEIVCKSPNRKNTLLTDLYSFDLSLAISCILVRMIATLSITIIHTTSSPLMMSVFDWSSIKTVRVGSYTQAIVGFFSMLIYIGFASGKFTKIISERCGALVAIVLFALFYLLTYPWSFFSGVISIREEENMTGCDANIYKWCLTSYAVSPVIYIGSAISVLGIAYTLVVITIDTLYSKILGNIDQSVMQGVFLFAQDIINVCGPIIIALVLLPCLLALINIVKPSFTKWGQNYIWMATEVIIIAVCIRWIIVYKELPKTATVLGKWLSEEHKRTCICVRIA</sequence>
<feature type="transmembrane region" description="Helical" evidence="5">
    <location>
        <begin position="477"/>
        <end position="495"/>
    </location>
</feature>
<feature type="transmembrane region" description="Helical" evidence="5">
    <location>
        <begin position="309"/>
        <end position="329"/>
    </location>
</feature>
<dbReference type="GO" id="GO:0005765">
    <property type="term" value="C:lysosomal membrane"/>
    <property type="evidence" value="ECO:0007669"/>
    <property type="project" value="TreeGrafter"/>
</dbReference>
<dbReference type="GO" id="GO:0022857">
    <property type="term" value="F:transmembrane transporter activity"/>
    <property type="evidence" value="ECO:0007669"/>
    <property type="project" value="InterPro"/>
</dbReference>
<feature type="transmembrane region" description="Helical" evidence="5">
    <location>
        <begin position="263"/>
        <end position="289"/>
    </location>
</feature>
<name>A0A0N5CPF5_THECL</name>
<dbReference type="STRING" id="103827.A0A0N5CPF5"/>
<evidence type="ECO:0000313" key="8">
    <source>
        <dbReference type="WBParaSite" id="TCLT_0000209601-mRNA-1"/>
    </source>
</evidence>
<feature type="transmembrane region" description="Helical" evidence="5">
    <location>
        <begin position="135"/>
        <end position="158"/>
    </location>
</feature>
<dbReference type="SUPFAM" id="SSF103473">
    <property type="entry name" value="MFS general substrate transporter"/>
    <property type="match status" value="1"/>
</dbReference>
<evidence type="ECO:0000313" key="6">
    <source>
        <dbReference type="EMBL" id="VDM97858.1"/>
    </source>
</evidence>
<feature type="transmembrane region" description="Helical" evidence="5">
    <location>
        <begin position="76"/>
        <end position="98"/>
    </location>
</feature>
<evidence type="ECO:0000256" key="3">
    <source>
        <dbReference type="ARBA" id="ARBA00022989"/>
    </source>
</evidence>
<keyword evidence="4 5" id="KW-0472">Membrane</keyword>
<dbReference type="InterPro" id="IPR051068">
    <property type="entry name" value="MFS_Domain-Containing_Protein"/>
</dbReference>
<dbReference type="WBParaSite" id="TCLT_0000209601-mRNA-1">
    <property type="protein sequence ID" value="TCLT_0000209601-mRNA-1"/>
    <property type="gene ID" value="TCLT_0000209601"/>
</dbReference>
<feature type="transmembrane region" description="Helical" evidence="5">
    <location>
        <begin position="212"/>
        <end position="234"/>
    </location>
</feature>
<proteinExistence type="predicted"/>
<dbReference type="CDD" id="cd17326">
    <property type="entry name" value="MFS_MFSD8"/>
    <property type="match status" value="1"/>
</dbReference>
<evidence type="ECO:0000256" key="2">
    <source>
        <dbReference type="ARBA" id="ARBA00022692"/>
    </source>
</evidence>
<dbReference type="InterPro" id="IPR036259">
    <property type="entry name" value="MFS_trans_sf"/>
</dbReference>
<dbReference type="AlphaFoldDB" id="A0A0N5CPF5"/>
<evidence type="ECO:0000256" key="1">
    <source>
        <dbReference type="ARBA" id="ARBA00004141"/>
    </source>
</evidence>
<reference evidence="6 7" key="2">
    <citation type="submission" date="2018-11" db="EMBL/GenBank/DDBJ databases">
        <authorList>
            <consortium name="Pathogen Informatics"/>
        </authorList>
    </citation>
    <scope>NUCLEOTIDE SEQUENCE [LARGE SCALE GENOMIC DNA]</scope>
</reference>
<evidence type="ECO:0000256" key="4">
    <source>
        <dbReference type="ARBA" id="ARBA00023136"/>
    </source>
</evidence>
<evidence type="ECO:0000313" key="7">
    <source>
        <dbReference type="Proteomes" id="UP000276776"/>
    </source>
</evidence>
<keyword evidence="2 5" id="KW-0812">Transmembrane</keyword>
<dbReference type="Pfam" id="PF07690">
    <property type="entry name" value="MFS_1"/>
    <property type="match status" value="1"/>
</dbReference>
<keyword evidence="7" id="KW-1185">Reference proteome</keyword>
<feature type="transmembrane region" description="Helical" evidence="5">
    <location>
        <begin position="442"/>
        <end position="465"/>
    </location>
</feature>
<dbReference type="PANTHER" id="PTHR23510">
    <property type="entry name" value="INNER MEMBRANE TRANSPORT PROTEIN YAJR"/>
    <property type="match status" value="1"/>
</dbReference>
<feature type="transmembrane region" description="Helical" evidence="5">
    <location>
        <begin position="341"/>
        <end position="360"/>
    </location>
</feature>
<dbReference type="OMA" id="NSATMIS"/>
<dbReference type="Proteomes" id="UP000276776">
    <property type="component" value="Unassembled WGS sequence"/>
</dbReference>
<feature type="transmembrane region" description="Helical" evidence="5">
    <location>
        <begin position="395"/>
        <end position="421"/>
    </location>
</feature>
<comment type="subcellular location">
    <subcellularLocation>
        <location evidence="1">Membrane</location>
        <topology evidence="1">Multi-pass membrane protein</topology>
    </subcellularLocation>
</comment>
<feature type="transmembrane region" description="Helical" evidence="5">
    <location>
        <begin position="110"/>
        <end position="129"/>
    </location>
</feature>
<reference evidence="8" key="1">
    <citation type="submission" date="2017-02" db="UniProtKB">
        <authorList>
            <consortium name="WormBaseParasite"/>
        </authorList>
    </citation>
    <scope>IDENTIFICATION</scope>
</reference>
<dbReference type="EMBL" id="UYYF01000361">
    <property type="protein sequence ID" value="VDM97858.1"/>
    <property type="molecule type" value="Genomic_DNA"/>
</dbReference>
<dbReference type="OrthoDB" id="370281at2759"/>
<gene>
    <name evidence="6" type="ORF">TCLT_LOCUS2097</name>
</gene>